<comment type="caution">
    <text evidence="2">The sequence shown here is derived from an EMBL/GenBank/DDBJ whole genome shotgun (WGS) entry which is preliminary data.</text>
</comment>
<keyword evidence="3" id="KW-1185">Reference proteome</keyword>
<reference evidence="2 3" key="1">
    <citation type="journal article" date="2019" name="Sci. Rep.">
        <title>Orb-weaving spider Araneus ventricosus genome elucidates the spidroin gene catalogue.</title>
        <authorList>
            <person name="Kono N."/>
            <person name="Nakamura H."/>
            <person name="Ohtoshi R."/>
            <person name="Moran D.A.P."/>
            <person name="Shinohara A."/>
            <person name="Yoshida Y."/>
            <person name="Fujiwara M."/>
            <person name="Mori M."/>
            <person name="Tomita M."/>
            <person name="Arakawa K."/>
        </authorList>
    </citation>
    <scope>NUCLEOTIDE SEQUENCE [LARGE SCALE GENOMIC DNA]</scope>
</reference>
<proteinExistence type="predicted"/>
<evidence type="ECO:0000313" key="2">
    <source>
        <dbReference type="EMBL" id="GBN20585.1"/>
    </source>
</evidence>
<sequence length="98" mass="10659">PPSESLREGLLWQAGLLLERASLSASLLAPHQRAAPASRVAEDTLLPLHPQQRDQALPLLAPAPGRRPRVAPEARRPDKNHHSGGGRRSPHLQLDESL</sequence>
<organism evidence="2 3">
    <name type="scientific">Araneus ventricosus</name>
    <name type="common">Orbweaver spider</name>
    <name type="synonym">Epeira ventricosa</name>
    <dbReference type="NCBI Taxonomy" id="182803"/>
    <lineage>
        <taxon>Eukaryota</taxon>
        <taxon>Metazoa</taxon>
        <taxon>Ecdysozoa</taxon>
        <taxon>Arthropoda</taxon>
        <taxon>Chelicerata</taxon>
        <taxon>Arachnida</taxon>
        <taxon>Araneae</taxon>
        <taxon>Araneomorphae</taxon>
        <taxon>Entelegynae</taxon>
        <taxon>Araneoidea</taxon>
        <taxon>Araneidae</taxon>
        <taxon>Araneus</taxon>
    </lineage>
</organism>
<feature type="compositionally biased region" description="Low complexity" evidence="1">
    <location>
        <begin position="53"/>
        <end position="64"/>
    </location>
</feature>
<feature type="region of interest" description="Disordered" evidence="1">
    <location>
        <begin position="32"/>
        <end position="98"/>
    </location>
</feature>
<name>A0A4Y2M0N1_ARAVE</name>
<accession>A0A4Y2M0N1</accession>
<feature type="non-terminal residue" evidence="2">
    <location>
        <position position="1"/>
    </location>
</feature>
<protein>
    <submittedName>
        <fullName evidence="2">Uncharacterized protein</fullName>
    </submittedName>
</protein>
<evidence type="ECO:0000313" key="3">
    <source>
        <dbReference type="Proteomes" id="UP000499080"/>
    </source>
</evidence>
<gene>
    <name evidence="2" type="ORF">AVEN_2469_1</name>
</gene>
<dbReference type="AlphaFoldDB" id="A0A4Y2M0N1"/>
<evidence type="ECO:0000256" key="1">
    <source>
        <dbReference type="SAM" id="MobiDB-lite"/>
    </source>
</evidence>
<dbReference type="EMBL" id="BGPR01121120">
    <property type="protein sequence ID" value="GBN20585.1"/>
    <property type="molecule type" value="Genomic_DNA"/>
</dbReference>
<feature type="compositionally biased region" description="Basic and acidic residues" evidence="1">
    <location>
        <begin position="70"/>
        <end position="81"/>
    </location>
</feature>
<dbReference type="Proteomes" id="UP000499080">
    <property type="component" value="Unassembled WGS sequence"/>
</dbReference>